<dbReference type="Proteomes" id="UP000479710">
    <property type="component" value="Unassembled WGS sequence"/>
</dbReference>
<accession>A0A6G1BLJ2</accession>
<keyword evidence="2" id="KW-1185">Reference proteome</keyword>
<sequence length="96" mass="10395">MAMVVALVHGSGNGRNCRTRIRRRRRLSHLDPVTVPSPSPFSLLSTLRGGNVSASESHAMSLMCGMAHIAELMACMESKSLARRGMRGMARITTAE</sequence>
<reference evidence="1 2" key="1">
    <citation type="submission" date="2019-11" db="EMBL/GenBank/DDBJ databases">
        <title>Whole genome sequence of Oryza granulata.</title>
        <authorList>
            <person name="Li W."/>
        </authorList>
    </citation>
    <scope>NUCLEOTIDE SEQUENCE [LARGE SCALE GENOMIC DNA]</scope>
    <source>
        <strain evidence="2">cv. Menghai</strain>
        <tissue evidence="1">Leaf</tissue>
    </source>
</reference>
<proteinExistence type="predicted"/>
<name>A0A6G1BLJ2_9ORYZ</name>
<comment type="caution">
    <text evidence="1">The sequence shown here is derived from an EMBL/GenBank/DDBJ whole genome shotgun (WGS) entry which is preliminary data.</text>
</comment>
<evidence type="ECO:0000313" key="2">
    <source>
        <dbReference type="Proteomes" id="UP000479710"/>
    </source>
</evidence>
<evidence type="ECO:0000313" key="1">
    <source>
        <dbReference type="EMBL" id="KAF0888671.1"/>
    </source>
</evidence>
<gene>
    <name evidence="1" type="ORF">E2562_016472</name>
</gene>
<dbReference type="EMBL" id="SPHZ02000012">
    <property type="protein sequence ID" value="KAF0888671.1"/>
    <property type="molecule type" value="Genomic_DNA"/>
</dbReference>
<protein>
    <submittedName>
        <fullName evidence="1">Uncharacterized protein</fullName>
    </submittedName>
</protein>
<dbReference type="AlphaFoldDB" id="A0A6G1BLJ2"/>
<organism evidence="1 2">
    <name type="scientific">Oryza meyeriana var. granulata</name>
    <dbReference type="NCBI Taxonomy" id="110450"/>
    <lineage>
        <taxon>Eukaryota</taxon>
        <taxon>Viridiplantae</taxon>
        <taxon>Streptophyta</taxon>
        <taxon>Embryophyta</taxon>
        <taxon>Tracheophyta</taxon>
        <taxon>Spermatophyta</taxon>
        <taxon>Magnoliopsida</taxon>
        <taxon>Liliopsida</taxon>
        <taxon>Poales</taxon>
        <taxon>Poaceae</taxon>
        <taxon>BOP clade</taxon>
        <taxon>Oryzoideae</taxon>
        <taxon>Oryzeae</taxon>
        <taxon>Oryzinae</taxon>
        <taxon>Oryza</taxon>
        <taxon>Oryza meyeriana</taxon>
    </lineage>
</organism>